<evidence type="ECO:0000313" key="3">
    <source>
        <dbReference type="Proteomes" id="UP000682733"/>
    </source>
</evidence>
<dbReference type="AlphaFoldDB" id="A0A8S2IB07"/>
<name>A0A8S2IB07_9BILA</name>
<protein>
    <submittedName>
        <fullName evidence="2">Uncharacterized protein</fullName>
    </submittedName>
</protein>
<dbReference type="Proteomes" id="UP000677228">
    <property type="component" value="Unassembled WGS sequence"/>
</dbReference>
<comment type="caution">
    <text evidence="2">The sequence shown here is derived from an EMBL/GenBank/DDBJ whole genome shotgun (WGS) entry which is preliminary data.</text>
</comment>
<evidence type="ECO:0000313" key="2">
    <source>
        <dbReference type="EMBL" id="CAF3738040.1"/>
    </source>
</evidence>
<reference evidence="2" key="1">
    <citation type="submission" date="2021-02" db="EMBL/GenBank/DDBJ databases">
        <authorList>
            <person name="Nowell W R."/>
        </authorList>
    </citation>
    <scope>NUCLEOTIDE SEQUENCE</scope>
</reference>
<evidence type="ECO:0000313" key="1">
    <source>
        <dbReference type="EMBL" id="CAF0966197.1"/>
    </source>
</evidence>
<gene>
    <name evidence="1" type="ORF">OVA965_LOCUS12862</name>
    <name evidence="2" type="ORF">TMI583_LOCUS12865</name>
</gene>
<dbReference type="EMBL" id="CAJNOK010005256">
    <property type="protein sequence ID" value="CAF0966197.1"/>
    <property type="molecule type" value="Genomic_DNA"/>
</dbReference>
<dbReference type="Proteomes" id="UP000682733">
    <property type="component" value="Unassembled WGS sequence"/>
</dbReference>
<dbReference type="EMBL" id="CAJOBA010005261">
    <property type="protein sequence ID" value="CAF3738040.1"/>
    <property type="molecule type" value="Genomic_DNA"/>
</dbReference>
<organism evidence="2 3">
    <name type="scientific">Didymodactylos carnosus</name>
    <dbReference type="NCBI Taxonomy" id="1234261"/>
    <lineage>
        <taxon>Eukaryota</taxon>
        <taxon>Metazoa</taxon>
        <taxon>Spiralia</taxon>
        <taxon>Gnathifera</taxon>
        <taxon>Rotifera</taxon>
        <taxon>Eurotatoria</taxon>
        <taxon>Bdelloidea</taxon>
        <taxon>Philodinida</taxon>
        <taxon>Philodinidae</taxon>
        <taxon>Didymodactylos</taxon>
    </lineage>
</organism>
<proteinExistence type="predicted"/>
<accession>A0A8S2IB07</accession>
<sequence length="143" mass="15914">MGRYCPCGAVLLRASSVRRLGSSSFRMFMSIRVLDALPAKTKKDFAGGAEDDQVEDMDISFDYLPTNKSDKRSQTVAEHYDKGSQTVAEIFEPPCITLPMNCTISSHTICYVCRSHIDGSSMTIAAEHGEYPNSGFPYWLKTR</sequence>